<dbReference type="Proteomes" id="UP000243338">
    <property type="component" value="Unassembled WGS sequence"/>
</dbReference>
<dbReference type="AlphaFoldDB" id="A0A1H9Z6J0"/>
<dbReference type="OrthoDB" id="130635at2157"/>
<gene>
    <name evidence="1" type="ORF">SAMN04488587_0894</name>
</gene>
<keyword evidence="2" id="KW-1185">Reference proteome</keyword>
<accession>A0A1H9Z6J0</accession>
<organism evidence="1 2">
    <name type="scientific">Methanococcoides vulcani</name>
    <dbReference type="NCBI Taxonomy" id="1353158"/>
    <lineage>
        <taxon>Archaea</taxon>
        <taxon>Methanobacteriati</taxon>
        <taxon>Methanobacteriota</taxon>
        <taxon>Stenosarchaea group</taxon>
        <taxon>Methanomicrobia</taxon>
        <taxon>Methanosarcinales</taxon>
        <taxon>Methanosarcinaceae</taxon>
        <taxon>Methanococcoides</taxon>
    </lineage>
</organism>
<dbReference type="EMBL" id="FOHQ01000002">
    <property type="protein sequence ID" value="SES77117.1"/>
    <property type="molecule type" value="Genomic_DNA"/>
</dbReference>
<evidence type="ECO:0000313" key="2">
    <source>
        <dbReference type="Proteomes" id="UP000243338"/>
    </source>
</evidence>
<proteinExistence type="predicted"/>
<reference evidence="2" key="1">
    <citation type="submission" date="2016-10" db="EMBL/GenBank/DDBJ databases">
        <authorList>
            <person name="Varghese N."/>
            <person name="Submissions S."/>
        </authorList>
    </citation>
    <scope>NUCLEOTIDE SEQUENCE [LARGE SCALE GENOMIC DNA]</scope>
    <source>
        <strain evidence="2">SLH 33</strain>
    </source>
</reference>
<evidence type="ECO:0000313" key="1">
    <source>
        <dbReference type="EMBL" id="SES77117.1"/>
    </source>
</evidence>
<name>A0A1H9Z6J0_9EURY</name>
<sequence>MDLTDKTSPPTVSSNIDQGTIELFRQDYPENKNVPANMFSANPYQNSRSGNIDIHSRMRSGIIDLTCTIINGTYRNQLRFNDVSKDVESATRKGFRGLYNIVPPILDHITGDKRKHRLEDITYRMQRLKTECCYVCGLVPMHRCNYQITIGIERDDPDNYVQINSPGAKITCRIPDNNTWVITSYYQNPQSVTPMFKELLIPDVTERLTLNITFDGVNKTNTIYCSGDSSITTPFYAINRRNLPYPDFACGWIKFANYVVGRGTFINTKIFEITQTAQRSFITAIGDKKITPYGIDGPHNYETVNKGISYLEKNDNKGTIWFDVKYLDDEAYIEYLRDLVHNESWEVGIHYSESLNSMPLERSHELMENEYKIISQKIGSSPTTWCSLRNGDELAHATYAYDKFGMIWRNGDAGIHAEHNVGNLKDISWEWWKRASCVGMIFPAFTHRTDEDPAIPWSISYPNFLTWVDNYNARDIKIVPFGRWWAINSNTNQATFNEIESNGNITTFRASSNGAYALANVNISTSRNTDVYDDTAGEGVKWEQQPDGSITFKVENKHRYKIITE</sequence>
<dbReference type="RefSeq" id="WP_091689415.1">
    <property type="nucleotide sequence ID" value="NZ_CAAGSJ010000001.1"/>
</dbReference>
<protein>
    <submittedName>
        <fullName evidence="1">Uncharacterized protein</fullName>
    </submittedName>
</protein>